<accession>A0A2P6AT34</accession>
<organism evidence="6 7">
    <name type="scientific">Amnimonas aquatica</name>
    <dbReference type="NCBI Taxonomy" id="2094561"/>
    <lineage>
        <taxon>Bacteria</taxon>
        <taxon>Pseudomonadati</taxon>
        <taxon>Pseudomonadota</taxon>
        <taxon>Gammaproteobacteria</taxon>
        <taxon>Moraxellales</taxon>
        <taxon>Moraxellaceae</taxon>
        <taxon>Amnimonas</taxon>
    </lineage>
</organism>
<comment type="similarity">
    <text evidence="1">Belongs to the AB hydrolase superfamily. AB hydrolase 4 family.</text>
</comment>
<dbReference type="OrthoDB" id="332676at2"/>
<dbReference type="GO" id="GO:0034338">
    <property type="term" value="F:short-chain carboxylesterase activity"/>
    <property type="evidence" value="ECO:0007669"/>
    <property type="project" value="TreeGrafter"/>
</dbReference>
<sequence>MSRSPFQPAWWLNNPHLQTLYPPMFRQVATPGRVRERVTLSDGDWLYLDWRLPKSWMGKRQPLVVIVHGLTGNSQSQYVLGLQHALDAIGWASVAMNCRGATGEANDRPRAYHAGAHDDLADVMRLVRERYTDVPLALVGYSLGGAISLNYLALEKPPERLFAAVAVSVPLLLGACADRLDQGFSRVYRKHLLAELCKAWERKAGRLQALGDEEMAAHIRERLAQGPFTSFRTFDDVLVASLHGFRDGEDYYTRCSPRQRLGDITVPTLLLQAADDPFLAPECFPSARELSATVQLEISPRGGHVGFVEAGSSWREPIYYLERRIPQFLQAMAPESVRVAKLADSLPPAYQSSSMRKAAP</sequence>
<comment type="caution">
    <text evidence="6">The sequence shown here is derived from an EMBL/GenBank/DDBJ whole genome shotgun (WGS) entry which is preliminary data.</text>
</comment>
<feature type="active site" description="Charge relay system" evidence="4">
    <location>
        <position position="276"/>
    </location>
</feature>
<feature type="active site" description="Charge relay system" evidence="4">
    <location>
        <position position="142"/>
    </location>
</feature>
<dbReference type="EMBL" id="PTQZ01000073">
    <property type="protein sequence ID" value="PQA45451.1"/>
    <property type="molecule type" value="Genomic_DNA"/>
</dbReference>
<dbReference type="InterPro" id="IPR012020">
    <property type="entry name" value="ABHD4"/>
</dbReference>
<reference evidence="7" key="1">
    <citation type="submission" date="2018-02" db="EMBL/GenBank/DDBJ databases">
        <title>Genome sequencing of Solimonas sp. HR-BB.</title>
        <authorList>
            <person name="Lee Y."/>
            <person name="Jeon C.O."/>
        </authorList>
    </citation>
    <scope>NUCLEOTIDE SEQUENCE [LARGE SCALE GENOMIC DNA]</scope>
    <source>
        <strain evidence="7">HR-E</strain>
    </source>
</reference>
<dbReference type="InterPro" id="IPR000952">
    <property type="entry name" value="AB_hydrolase_4_CS"/>
</dbReference>
<evidence type="ECO:0000256" key="2">
    <source>
        <dbReference type="ARBA" id="ARBA00022487"/>
    </source>
</evidence>
<gene>
    <name evidence="6" type="ORF">C5O18_04445</name>
</gene>
<proteinExistence type="inferred from homology"/>
<dbReference type="PANTHER" id="PTHR10794">
    <property type="entry name" value="ABHYDROLASE DOMAIN-CONTAINING PROTEIN"/>
    <property type="match status" value="1"/>
</dbReference>
<dbReference type="Pfam" id="PF00561">
    <property type="entry name" value="Abhydrolase_1"/>
    <property type="match status" value="1"/>
</dbReference>
<dbReference type="Gene3D" id="3.40.50.1820">
    <property type="entry name" value="alpha/beta hydrolase"/>
    <property type="match status" value="1"/>
</dbReference>
<evidence type="ECO:0000256" key="1">
    <source>
        <dbReference type="ARBA" id="ARBA00010884"/>
    </source>
</evidence>
<dbReference type="PIRSF" id="PIRSF005211">
    <property type="entry name" value="Ab_hydro_YheT"/>
    <property type="match status" value="1"/>
</dbReference>
<evidence type="ECO:0000313" key="7">
    <source>
        <dbReference type="Proteomes" id="UP000243900"/>
    </source>
</evidence>
<protein>
    <submittedName>
        <fullName evidence="6">Hydrolase</fullName>
    </submittedName>
</protein>
<dbReference type="InterPro" id="IPR050960">
    <property type="entry name" value="AB_hydrolase_4_sf"/>
</dbReference>
<dbReference type="NCBIfam" id="NF008218">
    <property type="entry name" value="PRK10985.1"/>
    <property type="match status" value="1"/>
</dbReference>
<dbReference type="InterPro" id="IPR029058">
    <property type="entry name" value="AB_hydrolase_fold"/>
</dbReference>
<dbReference type="InterPro" id="IPR000073">
    <property type="entry name" value="AB_hydrolase_1"/>
</dbReference>
<keyword evidence="2" id="KW-0719">Serine esterase</keyword>
<keyword evidence="7" id="KW-1185">Reference proteome</keyword>
<feature type="active site" description="Charge relay system" evidence="4">
    <location>
        <position position="304"/>
    </location>
</feature>
<feature type="domain" description="AB hydrolase-1" evidence="5">
    <location>
        <begin position="62"/>
        <end position="309"/>
    </location>
</feature>
<keyword evidence="3 6" id="KW-0378">Hydrolase</keyword>
<dbReference type="SUPFAM" id="SSF53474">
    <property type="entry name" value="alpha/beta-Hydrolases"/>
    <property type="match status" value="1"/>
</dbReference>
<dbReference type="GO" id="GO:0047372">
    <property type="term" value="F:monoacylglycerol lipase activity"/>
    <property type="evidence" value="ECO:0007669"/>
    <property type="project" value="TreeGrafter"/>
</dbReference>
<dbReference type="Proteomes" id="UP000243900">
    <property type="component" value="Unassembled WGS sequence"/>
</dbReference>
<dbReference type="AlphaFoldDB" id="A0A2P6AT34"/>
<dbReference type="PANTHER" id="PTHR10794:SF94">
    <property type="entry name" value="ESTERASE YHET-RELATED"/>
    <property type="match status" value="1"/>
</dbReference>
<evidence type="ECO:0000256" key="3">
    <source>
        <dbReference type="ARBA" id="ARBA00022801"/>
    </source>
</evidence>
<dbReference type="PROSITE" id="PS01133">
    <property type="entry name" value="UPF0017"/>
    <property type="match status" value="1"/>
</dbReference>
<evidence type="ECO:0000256" key="4">
    <source>
        <dbReference type="PIRSR" id="PIRSR005211-1"/>
    </source>
</evidence>
<evidence type="ECO:0000313" key="6">
    <source>
        <dbReference type="EMBL" id="PQA45451.1"/>
    </source>
</evidence>
<evidence type="ECO:0000259" key="5">
    <source>
        <dbReference type="Pfam" id="PF00561"/>
    </source>
</evidence>
<name>A0A2P6AT34_9GAMM</name>